<evidence type="ECO:0000313" key="1">
    <source>
        <dbReference type="EMBL" id="MEF7616786.1"/>
    </source>
</evidence>
<keyword evidence="2" id="KW-1185">Reference proteome</keyword>
<dbReference type="InterPro" id="IPR027417">
    <property type="entry name" value="P-loop_NTPase"/>
</dbReference>
<proteinExistence type="predicted"/>
<dbReference type="AlphaFoldDB" id="A0AAW9QCF7"/>
<protein>
    <submittedName>
        <fullName evidence="1">Translesion DNA synthesis-associated protein ImuA</fullName>
    </submittedName>
</protein>
<dbReference type="InterPro" id="IPR047610">
    <property type="entry name" value="ImuA_translesion"/>
</dbReference>
<dbReference type="EMBL" id="JAZIBG010000049">
    <property type="protein sequence ID" value="MEF7616786.1"/>
    <property type="molecule type" value="Genomic_DNA"/>
</dbReference>
<sequence>MLSSAAAPAAPSCFPASSAPQPAPCRASPALDPAWLWRADTMASTSGLTWSTGYPALDAELPGGGWPAPGLTELLLAQPGSGELRLLAPVLRGLVRPVLWVAPPLQPHAPALQQGGLPLDGLVWARPSSDTDAVWAAEQALRSRSCAAVLWWGDAAPPVWRRLHLAAQDGGCVLWALRPAGARGQPSAAPLRLAIAPAPGEQLAVEVFKRRGPAMARPILLSLPAILPAARRVVVPTGESSHAVARAAPALVAA</sequence>
<name>A0AAW9QCF7_9BURK</name>
<dbReference type="RefSeq" id="WP_332292380.1">
    <property type="nucleotide sequence ID" value="NZ_JAZIBG010000049.1"/>
</dbReference>
<accession>A0AAW9QCF7</accession>
<comment type="caution">
    <text evidence="1">The sequence shown here is derived from an EMBL/GenBank/DDBJ whole genome shotgun (WGS) entry which is preliminary data.</text>
</comment>
<organism evidence="1 2">
    <name type="scientific">Aquincola agrisoli</name>
    <dbReference type="NCBI Taxonomy" id="3119538"/>
    <lineage>
        <taxon>Bacteria</taxon>
        <taxon>Pseudomonadati</taxon>
        <taxon>Pseudomonadota</taxon>
        <taxon>Betaproteobacteria</taxon>
        <taxon>Burkholderiales</taxon>
        <taxon>Sphaerotilaceae</taxon>
        <taxon>Aquincola</taxon>
    </lineage>
</organism>
<reference evidence="1 2" key="1">
    <citation type="submission" date="2024-02" db="EMBL/GenBank/DDBJ databases">
        <title>Genome sequence of Aquincola sp. MAHUQ-54.</title>
        <authorList>
            <person name="Huq M.A."/>
        </authorList>
    </citation>
    <scope>NUCLEOTIDE SEQUENCE [LARGE SCALE GENOMIC DNA]</scope>
    <source>
        <strain evidence="1 2">MAHUQ-54</strain>
    </source>
</reference>
<dbReference type="SUPFAM" id="SSF52540">
    <property type="entry name" value="P-loop containing nucleoside triphosphate hydrolases"/>
    <property type="match status" value="1"/>
</dbReference>
<gene>
    <name evidence="1" type="primary">imuA</name>
    <name evidence="1" type="ORF">V4F39_22925</name>
</gene>
<dbReference type="NCBIfam" id="NF033429">
    <property type="entry name" value="ImuA_translesion"/>
    <property type="match status" value="1"/>
</dbReference>
<evidence type="ECO:0000313" key="2">
    <source>
        <dbReference type="Proteomes" id="UP001336250"/>
    </source>
</evidence>
<dbReference type="Proteomes" id="UP001336250">
    <property type="component" value="Unassembled WGS sequence"/>
</dbReference>
<dbReference type="Gene3D" id="3.40.50.300">
    <property type="entry name" value="P-loop containing nucleotide triphosphate hydrolases"/>
    <property type="match status" value="1"/>
</dbReference>